<protein>
    <submittedName>
        <fullName evidence="1">4911_t:CDS:1</fullName>
    </submittedName>
</protein>
<gene>
    <name evidence="1" type="ORF">DHETER_LOCUS12581</name>
</gene>
<keyword evidence="2" id="KW-1185">Reference proteome</keyword>
<proteinExistence type="predicted"/>
<dbReference type="EMBL" id="CAJVPU010031381">
    <property type="protein sequence ID" value="CAG8716728.1"/>
    <property type="molecule type" value="Genomic_DNA"/>
</dbReference>
<evidence type="ECO:0000313" key="2">
    <source>
        <dbReference type="Proteomes" id="UP000789702"/>
    </source>
</evidence>
<accession>A0ACA9PMU3</accession>
<organism evidence="1 2">
    <name type="scientific">Dentiscutata heterogama</name>
    <dbReference type="NCBI Taxonomy" id="1316150"/>
    <lineage>
        <taxon>Eukaryota</taxon>
        <taxon>Fungi</taxon>
        <taxon>Fungi incertae sedis</taxon>
        <taxon>Mucoromycota</taxon>
        <taxon>Glomeromycotina</taxon>
        <taxon>Glomeromycetes</taxon>
        <taxon>Diversisporales</taxon>
        <taxon>Gigasporaceae</taxon>
        <taxon>Dentiscutata</taxon>
    </lineage>
</organism>
<reference evidence="1" key="1">
    <citation type="submission" date="2021-06" db="EMBL/GenBank/DDBJ databases">
        <authorList>
            <person name="Kallberg Y."/>
            <person name="Tangrot J."/>
            <person name="Rosling A."/>
        </authorList>
    </citation>
    <scope>NUCLEOTIDE SEQUENCE</scope>
    <source>
        <strain evidence="1">IL203A</strain>
    </source>
</reference>
<sequence>QFPKFKDIDNINARDSKDEIENSYTNMYCIILSLKLSKDVSNFASSQL</sequence>
<dbReference type="Proteomes" id="UP000789702">
    <property type="component" value="Unassembled WGS sequence"/>
</dbReference>
<evidence type="ECO:0000313" key="1">
    <source>
        <dbReference type="EMBL" id="CAG8716728.1"/>
    </source>
</evidence>
<feature type="non-terminal residue" evidence="1">
    <location>
        <position position="1"/>
    </location>
</feature>
<comment type="caution">
    <text evidence="1">The sequence shown here is derived from an EMBL/GenBank/DDBJ whole genome shotgun (WGS) entry which is preliminary data.</text>
</comment>
<name>A0ACA9PMU3_9GLOM</name>